<dbReference type="EMBL" id="CP132354">
    <property type="protein sequence ID" value="WLS81059.1"/>
    <property type="molecule type" value="Genomic_DNA"/>
</dbReference>
<evidence type="ECO:0000313" key="2">
    <source>
        <dbReference type="Proteomes" id="UP001228139"/>
    </source>
</evidence>
<dbReference type="AlphaFoldDB" id="A0AA50DN78"/>
<keyword evidence="1" id="KW-0614">Plasmid</keyword>
<gene>
    <name evidence="1" type="ORF">Q3V30_21495</name>
</gene>
<dbReference type="Proteomes" id="UP001228139">
    <property type="component" value="Plasmid unnamed1"/>
</dbReference>
<reference evidence="1 2" key="1">
    <citation type="submission" date="2023-07" db="EMBL/GenBank/DDBJ databases">
        <title>Pathogenic bacteria of pear tree diseases.</title>
        <authorList>
            <person name="Zhang Z."/>
            <person name="He L."/>
            <person name="Huang R."/>
        </authorList>
    </citation>
    <scope>NUCLEOTIDE SEQUENCE [LARGE SCALE GENOMIC DNA]</scope>
    <source>
        <strain evidence="1 2">DE2</strain>
        <plasmid evidence="1 2">unnamed1</plasmid>
    </source>
</reference>
<dbReference type="RefSeq" id="WP_306213305.1">
    <property type="nucleotide sequence ID" value="NZ_CP132354.1"/>
</dbReference>
<organism evidence="1 2">
    <name type="scientific">Erwinia pyri</name>
    <dbReference type="NCBI Taxonomy" id="3062598"/>
    <lineage>
        <taxon>Bacteria</taxon>
        <taxon>Pseudomonadati</taxon>
        <taxon>Pseudomonadota</taxon>
        <taxon>Gammaproteobacteria</taxon>
        <taxon>Enterobacterales</taxon>
        <taxon>Erwiniaceae</taxon>
        <taxon>Erwinia</taxon>
    </lineage>
</organism>
<evidence type="ECO:0000313" key="1">
    <source>
        <dbReference type="EMBL" id="WLS81059.1"/>
    </source>
</evidence>
<name>A0AA50DN78_9GAMM</name>
<protein>
    <submittedName>
        <fullName evidence="1">Uncharacterized protein</fullName>
    </submittedName>
</protein>
<keyword evidence="2" id="KW-1185">Reference proteome</keyword>
<proteinExistence type="predicted"/>
<sequence length="81" mass="9294">MNQIMPRIDNVFKFARWPLRRLMQNGTEIPFNMIHIVEGHSADDALHSMAVFICRCVGTCAGVQKISLLFSQPKRLLVRPK</sequence>
<geneLocation type="plasmid" evidence="1 2">
    <name>unnamed1</name>
</geneLocation>
<accession>A0AA50DN78</accession>
<dbReference type="KEGG" id="epi:Q3V30_21495"/>